<sequence>MTSTPALPTARRAARTLFAALAIVSALAGCALTRSSPPVTTYDLGPPLSIENSAGTLAKLPKLRIAQTEGPTWMESNALFYRLQYSQAQRMQSYATQRWVIPPTQLFDGRLREAVAARGALTWFGDTSVPALKIDMLEFEQVFDSATESRGVVRVRATVYHHGMIGQQTFAAREPAPSADGAGGVKALADSTDKVIADMLAWAATLPLQGK</sequence>
<name>A0A916IRS1_9BURK</name>
<feature type="domain" description="ABC-type transport auxiliary lipoprotein component" evidence="2">
    <location>
        <begin position="42"/>
        <end position="198"/>
    </location>
</feature>
<dbReference type="AlphaFoldDB" id="A0A916IRS1"/>
<organism evidence="3 4">
    <name type="scientific">Cupriavidus yeoncheonensis</name>
    <dbReference type="NCBI Taxonomy" id="1462994"/>
    <lineage>
        <taxon>Bacteria</taxon>
        <taxon>Pseudomonadati</taxon>
        <taxon>Pseudomonadota</taxon>
        <taxon>Betaproteobacteria</taxon>
        <taxon>Burkholderiales</taxon>
        <taxon>Burkholderiaceae</taxon>
        <taxon>Cupriavidus</taxon>
    </lineage>
</organism>
<feature type="signal peptide" evidence="1">
    <location>
        <begin position="1"/>
        <end position="28"/>
    </location>
</feature>
<dbReference type="Proteomes" id="UP000672934">
    <property type="component" value="Unassembled WGS sequence"/>
</dbReference>
<feature type="chain" id="PRO_5037087762" description="ABC-type transport auxiliary lipoprotein component domain-containing protein" evidence="1">
    <location>
        <begin position="29"/>
        <end position="211"/>
    </location>
</feature>
<comment type="caution">
    <text evidence="3">The sequence shown here is derived from an EMBL/GenBank/DDBJ whole genome shotgun (WGS) entry which is preliminary data.</text>
</comment>
<keyword evidence="1" id="KW-0732">Signal</keyword>
<dbReference type="RefSeq" id="WP_211945914.1">
    <property type="nucleotide sequence ID" value="NZ_CAJPUY010000003.1"/>
</dbReference>
<evidence type="ECO:0000259" key="2">
    <source>
        <dbReference type="Pfam" id="PF03886"/>
    </source>
</evidence>
<dbReference type="Gene3D" id="3.40.50.10610">
    <property type="entry name" value="ABC-type transport auxiliary lipoprotein component"/>
    <property type="match status" value="1"/>
</dbReference>
<protein>
    <recommendedName>
        <fullName evidence="2">ABC-type transport auxiliary lipoprotein component domain-containing protein</fullName>
    </recommendedName>
</protein>
<accession>A0A916IRS1</accession>
<evidence type="ECO:0000256" key="1">
    <source>
        <dbReference type="SAM" id="SignalP"/>
    </source>
</evidence>
<reference evidence="3" key="1">
    <citation type="submission" date="2021-03" db="EMBL/GenBank/DDBJ databases">
        <authorList>
            <person name="Peeters C."/>
        </authorList>
    </citation>
    <scope>NUCLEOTIDE SEQUENCE</scope>
    <source>
        <strain evidence="3">LMG 31506</strain>
    </source>
</reference>
<dbReference type="SUPFAM" id="SSF159594">
    <property type="entry name" value="XCC0632-like"/>
    <property type="match status" value="1"/>
</dbReference>
<gene>
    <name evidence="3" type="ORF">LMG31506_00894</name>
</gene>
<evidence type="ECO:0000313" key="3">
    <source>
        <dbReference type="EMBL" id="CAG2131806.1"/>
    </source>
</evidence>
<evidence type="ECO:0000313" key="4">
    <source>
        <dbReference type="Proteomes" id="UP000672934"/>
    </source>
</evidence>
<dbReference type="Pfam" id="PF03886">
    <property type="entry name" value="ABC_trans_aux"/>
    <property type="match status" value="1"/>
</dbReference>
<keyword evidence="4" id="KW-1185">Reference proteome</keyword>
<proteinExistence type="predicted"/>
<dbReference type="InterPro" id="IPR005586">
    <property type="entry name" value="ABC_trans_aux"/>
</dbReference>
<dbReference type="EMBL" id="CAJPUY010000003">
    <property type="protein sequence ID" value="CAG2131806.1"/>
    <property type="molecule type" value="Genomic_DNA"/>
</dbReference>